<dbReference type="InterPro" id="IPR010239">
    <property type="entry name" value="CHP02001"/>
</dbReference>
<protein>
    <recommendedName>
        <fullName evidence="5">Secreted protein</fullName>
    </recommendedName>
</protein>
<accession>A0A917L411</accession>
<gene>
    <name evidence="3" type="ORF">GCM10011320_56150</name>
</gene>
<feature type="chain" id="PRO_5037940207" description="Secreted protein" evidence="2">
    <location>
        <begin position="22"/>
        <end position="280"/>
    </location>
</feature>
<feature type="compositionally biased region" description="Low complexity" evidence="1">
    <location>
        <begin position="25"/>
        <end position="40"/>
    </location>
</feature>
<dbReference type="RefSeq" id="WP_188973126.1">
    <property type="nucleotide sequence ID" value="NZ_BMKW01000020.1"/>
</dbReference>
<dbReference type="EMBL" id="BMKW01000020">
    <property type="protein sequence ID" value="GGJ41364.1"/>
    <property type="molecule type" value="Genomic_DNA"/>
</dbReference>
<evidence type="ECO:0000313" key="4">
    <source>
        <dbReference type="Proteomes" id="UP000661507"/>
    </source>
</evidence>
<evidence type="ECO:0000256" key="2">
    <source>
        <dbReference type="SAM" id="SignalP"/>
    </source>
</evidence>
<dbReference type="NCBIfam" id="TIGR02001">
    <property type="entry name" value="gcw_chp"/>
    <property type="match status" value="1"/>
</dbReference>
<comment type="caution">
    <text evidence="3">The sequence shown here is derived from an EMBL/GenBank/DDBJ whole genome shotgun (WGS) entry which is preliminary data.</text>
</comment>
<dbReference type="AlphaFoldDB" id="A0A917L411"/>
<reference evidence="3" key="1">
    <citation type="journal article" date="2014" name="Int. J. Syst. Evol. Microbiol.">
        <title>Complete genome sequence of Corynebacterium casei LMG S-19264T (=DSM 44701T), isolated from a smear-ripened cheese.</title>
        <authorList>
            <consortium name="US DOE Joint Genome Institute (JGI-PGF)"/>
            <person name="Walter F."/>
            <person name="Albersmeier A."/>
            <person name="Kalinowski J."/>
            <person name="Ruckert C."/>
        </authorList>
    </citation>
    <scope>NUCLEOTIDE SEQUENCE</scope>
    <source>
        <strain evidence="3">CGMCC 1.3617</strain>
    </source>
</reference>
<sequence length="280" mass="29831">MRTRLYSAVAIAALLSTPAVAQTVASPPSETPPASETASPAPTPGIAIPDTGLTLTSTAAASSDYLFRGISQTRNRPAGQGTFDLAHESGVYAGAFVSNATFLGNPYNDTRQELDLLAGYRFTVGHVSLDVGYIAYLYPDQSKPPGTQLNEYQEVALRASSQVTEALKLSAAINYSPNFFGRSGNAYYVEGGADVSLPLGFTAFGRLGYQWIENNARFGTPDYLWYGIGVQREIVLGVTLAVGWYGTNISQSECAPVADRADTGQKICDGRVLVTLSRTF</sequence>
<evidence type="ECO:0000256" key="1">
    <source>
        <dbReference type="SAM" id="MobiDB-lite"/>
    </source>
</evidence>
<organism evidence="3 4">
    <name type="scientific">Neoroseomonas lacus</name>
    <dbReference type="NCBI Taxonomy" id="287609"/>
    <lineage>
        <taxon>Bacteria</taxon>
        <taxon>Pseudomonadati</taxon>
        <taxon>Pseudomonadota</taxon>
        <taxon>Alphaproteobacteria</taxon>
        <taxon>Acetobacterales</taxon>
        <taxon>Acetobacteraceae</taxon>
        <taxon>Neoroseomonas</taxon>
    </lineage>
</organism>
<feature type="signal peptide" evidence="2">
    <location>
        <begin position="1"/>
        <end position="21"/>
    </location>
</feature>
<dbReference type="Proteomes" id="UP000661507">
    <property type="component" value="Unassembled WGS sequence"/>
</dbReference>
<evidence type="ECO:0000313" key="3">
    <source>
        <dbReference type="EMBL" id="GGJ41364.1"/>
    </source>
</evidence>
<dbReference type="Pfam" id="PF09694">
    <property type="entry name" value="Gcw_chp"/>
    <property type="match status" value="1"/>
</dbReference>
<keyword evidence="2" id="KW-0732">Signal</keyword>
<proteinExistence type="predicted"/>
<reference evidence="3" key="2">
    <citation type="submission" date="2020-09" db="EMBL/GenBank/DDBJ databases">
        <authorList>
            <person name="Sun Q."/>
            <person name="Zhou Y."/>
        </authorList>
    </citation>
    <scope>NUCLEOTIDE SEQUENCE</scope>
    <source>
        <strain evidence="3">CGMCC 1.3617</strain>
    </source>
</reference>
<evidence type="ECO:0008006" key="5">
    <source>
        <dbReference type="Google" id="ProtNLM"/>
    </source>
</evidence>
<feature type="region of interest" description="Disordered" evidence="1">
    <location>
        <begin position="23"/>
        <end position="45"/>
    </location>
</feature>
<name>A0A917L411_9PROT</name>
<keyword evidence="4" id="KW-1185">Reference proteome</keyword>